<dbReference type="OrthoDB" id="9803286at2"/>
<keyword evidence="3" id="KW-1003">Cell membrane</keyword>
<dbReference type="GO" id="GO:0050136">
    <property type="term" value="F:NADH dehydrogenase (quinone) (non-electrogenic) activity"/>
    <property type="evidence" value="ECO:0007669"/>
    <property type="project" value="UniProtKB-UniRule"/>
</dbReference>
<proteinExistence type="inferred from homology"/>
<dbReference type="NCBIfam" id="TIGR01961">
    <property type="entry name" value="NuoC_fam"/>
    <property type="match status" value="1"/>
</dbReference>
<comment type="function">
    <text evidence="3">NDH-1 shuttles electrons from NADH, via FMN and iron-sulfur (Fe-S) centers, to quinones in the respiratory chain. The immediate electron acceptor for the enzyme in this species is believed to be ubiquinone. Couples the redox reaction to proton translocation (for every two electrons transferred, four hydrogen ions are translocated across the cytoplasmic membrane), and thus conserves the redox energy in a proton gradient.</text>
</comment>
<keyword evidence="2 3" id="KW-0813">Transport</keyword>
<reference evidence="6 7" key="1">
    <citation type="submission" date="2019-06" db="EMBL/GenBank/DDBJ databases">
        <authorList>
            <person name="Lee I."/>
            <person name="Jang G.I."/>
            <person name="Hwang C.Y."/>
        </authorList>
    </citation>
    <scope>NUCLEOTIDE SEQUENCE [LARGE SCALE GENOMIC DNA]</scope>
    <source>
        <strain evidence="6 7">PAMC 28131</strain>
    </source>
</reference>
<name>A0A501XK15_9SPHN</name>
<dbReference type="GO" id="GO:0008137">
    <property type="term" value="F:NADH dehydrogenase (ubiquinone) activity"/>
    <property type="evidence" value="ECO:0007669"/>
    <property type="project" value="InterPro"/>
</dbReference>
<dbReference type="InterPro" id="IPR010218">
    <property type="entry name" value="NADH_DH_suC"/>
</dbReference>
<dbReference type="SUPFAM" id="SSF143243">
    <property type="entry name" value="Nqo5-like"/>
    <property type="match status" value="1"/>
</dbReference>
<sequence length="216" mass="24245">MSHLPQIPGNEGIAERASAILGPDLIAATEVVGELTLTVAREAAGSVLQQLRDTPDLSYEQLLDIAGADYPERAERLEVNWHLLSLKHNRRIRVKVLTDEVKPVPSVTALWPNAGWLEREVWDCYGVLFEGNPDLRRILTDYGFEGHPFRKDFPLTGHVELRYSEEQGRVVYEPVKLKQDFRSFDFLSPWEGQWKLPGDEKAAGAGGDQKAEGDQA</sequence>
<feature type="region of interest" description="Disordered" evidence="4">
    <location>
        <begin position="194"/>
        <end position="216"/>
    </location>
</feature>
<evidence type="ECO:0000256" key="4">
    <source>
        <dbReference type="SAM" id="MobiDB-lite"/>
    </source>
</evidence>
<dbReference type="Proteomes" id="UP000319897">
    <property type="component" value="Unassembled WGS sequence"/>
</dbReference>
<comment type="subcellular location">
    <subcellularLocation>
        <location evidence="3">Cell membrane</location>
        <topology evidence="3">Peripheral membrane protein</topology>
        <orientation evidence="3">Cytoplasmic side</orientation>
    </subcellularLocation>
</comment>
<dbReference type="Pfam" id="PF00329">
    <property type="entry name" value="Complex1_30kDa"/>
    <property type="match status" value="1"/>
</dbReference>
<dbReference type="InterPro" id="IPR001268">
    <property type="entry name" value="NADH_UbQ_OxRdtase_30kDa_su"/>
</dbReference>
<dbReference type="EC" id="7.1.1.-" evidence="3"/>
<keyword evidence="3" id="KW-0830">Ubiquinone</keyword>
<dbReference type="Gene3D" id="3.30.460.80">
    <property type="entry name" value="NADH:ubiquinone oxidoreductase, 30kDa subunit"/>
    <property type="match status" value="1"/>
</dbReference>
<evidence type="ECO:0000256" key="2">
    <source>
        <dbReference type="ARBA" id="ARBA00022448"/>
    </source>
</evidence>
<evidence type="ECO:0000256" key="1">
    <source>
        <dbReference type="ARBA" id="ARBA00007569"/>
    </source>
</evidence>
<evidence type="ECO:0000256" key="3">
    <source>
        <dbReference type="HAMAP-Rule" id="MF_01357"/>
    </source>
</evidence>
<dbReference type="GO" id="GO:0005886">
    <property type="term" value="C:plasma membrane"/>
    <property type="evidence" value="ECO:0007669"/>
    <property type="project" value="UniProtKB-SubCell"/>
</dbReference>
<evidence type="ECO:0000259" key="5">
    <source>
        <dbReference type="Pfam" id="PF00329"/>
    </source>
</evidence>
<comment type="caution">
    <text evidence="6">The sequence shown here is derived from an EMBL/GenBank/DDBJ whole genome shotgun (WGS) entry which is preliminary data.</text>
</comment>
<evidence type="ECO:0000313" key="6">
    <source>
        <dbReference type="EMBL" id="TPE61022.1"/>
    </source>
</evidence>
<comment type="catalytic activity">
    <reaction evidence="3">
        <text>a quinone + NADH + 5 H(+)(in) = a quinol + NAD(+) + 4 H(+)(out)</text>
        <dbReference type="Rhea" id="RHEA:57888"/>
        <dbReference type="ChEBI" id="CHEBI:15378"/>
        <dbReference type="ChEBI" id="CHEBI:24646"/>
        <dbReference type="ChEBI" id="CHEBI:57540"/>
        <dbReference type="ChEBI" id="CHEBI:57945"/>
        <dbReference type="ChEBI" id="CHEBI:132124"/>
    </reaction>
</comment>
<gene>
    <name evidence="3" type="primary">nuoC</name>
    <name evidence="6" type="ORF">FJQ54_08955</name>
</gene>
<dbReference type="PANTHER" id="PTHR10884:SF14">
    <property type="entry name" value="NADH DEHYDROGENASE [UBIQUINONE] IRON-SULFUR PROTEIN 3, MITOCHONDRIAL"/>
    <property type="match status" value="1"/>
</dbReference>
<dbReference type="PANTHER" id="PTHR10884">
    <property type="entry name" value="NADH DEHYDROGENASE UBIQUINONE IRON-SULFUR PROTEIN 3"/>
    <property type="match status" value="1"/>
</dbReference>
<protein>
    <recommendedName>
        <fullName evidence="3">NADH-quinone oxidoreductase subunit C</fullName>
        <ecNumber evidence="3">7.1.1.-</ecNumber>
    </recommendedName>
    <alternativeName>
        <fullName evidence="3">NADH dehydrogenase I subunit C</fullName>
    </alternativeName>
    <alternativeName>
        <fullName evidence="3">NDH-1 subunit C</fullName>
    </alternativeName>
</protein>
<accession>A0A501XK15</accession>
<evidence type="ECO:0000313" key="7">
    <source>
        <dbReference type="Proteomes" id="UP000319897"/>
    </source>
</evidence>
<organism evidence="6 7">
    <name type="scientific">Sandaracinobacter neustonicus</name>
    <dbReference type="NCBI Taxonomy" id="1715348"/>
    <lineage>
        <taxon>Bacteria</taxon>
        <taxon>Pseudomonadati</taxon>
        <taxon>Pseudomonadota</taxon>
        <taxon>Alphaproteobacteria</taxon>
        <taxon>Sphingomonadales</taxon>
        <taxon>Sphingosinicellaceae</taxon>
        <taxon>Sandaracinobacter</taxon>
    </lineage>
</organism>
<dbReference type="GO" id="GO:0048038">
    <property type="term" value="F:quinone binding"/>
    <property type="evidence" value="ECO:0007669"/>
    <property type="project" value="UniProtKB-KW"/>
</dbReference>
<keyword evidence="3" id="KW-0874">Quinone</keyword>
<keyword evidence="3" id="KW-0472">Membrane</keyword>
<dbReference type="AlphaFoldDB" id="A0A501XK15"/>
<dbReference type="RefSeq" id="WP_140928080.1">
    <property type="nucleotide sequence ID" value="NZ_VFSU01000024.1"/>
</dbReference>
<keyword evidence="6" id="KW-0560">Oxidoreductase</keyword>
<comment type="similarity">
    <text evidence="1 3">Belongs to the complex I 30 kDa subunit family.</text>
</comment>
<comment type="subunit">
    <text evidence="3">NDH-1 is composed of 14 different subunits. Subunits NuoB, C, D, E, F, and G constitute the peripheral sector of the complex.</text>
</comment>
<dbReference type="HAMAP" id="MF_01357">
    <property type="entry name" value="NDH1_NuoC"/>
    <property type="match status" value="1"/>
</dbReference>
<dbReference type="EMBL" id="VFSU01000024">
    <property type="protein sequence ID" value="TPE61022.1"/>
    <property type="molecule type" value="Genomic_DNA"/>
</dbReference>
<keyword evidence="3" id="KW-0520">NAD</keyword>
<feature type="domain" description="NADH:ubiquinone oxidoreductase 30kDa subunit" evidence="5">
    <location>
        <begin position="37"/>
        <end position="158"/>
    </location>
</feature>
<dbReference type="NCBIfam" id="NF004733">
    <property type="entry name" value="PRK06074.1-5"/>
    <property type="match status" value="1"/>
</dbReference>
<keyword evidence="3" id="KW-1278">Translocase</keyword>
<dbReference type="InterPro" id="IPR037232">
    <property type="entry name" value="NADH_quin_OxRdtase_su_C/D-like"/>
</dbReference>
<keyword evidence="7" id="KW-1185">Reference proteome</keyword>